<sequence>MQRLHPGYLQAFNEAFDRYAQQADRPGYQPTFFGRIRHSKSKYPALLEMEHALLSSNIQDQKNIIIQSLLGSKLKANNYSFRTYLVEVLTEQFPDEAWEQFDNKKIVFFQQQNSGEAGPTYLYRGSLQDPDDAFLNGMTEGYQSGDIEDYADVSNYSTGVSTSKSARIASFYTSQIRTDHYGVHEFFGFLYQIHYRDSFGIDIDATQSARTSSYPVTGTKQEVNIIKGIKTEDIVGCGYLDEYGQYVQTRANPRYNPLRVAARVQDKKAMLKQIFTVEQQKASCALL</sequence>
<gene>
    <name evidence="2" type="ORF">AQUSIP_23510</name>
</gene>
<dbReference type="Proteomes" id="UP000324194">
    <property type="component" value="Chromosome 2"/>
</dbReference>
<evidence type="ECO:0000313" key="3">
    <source>
        <dbReference type="Proteomes" id="UP000324194"/>
    </source>
</evidence>
<feature type="domain" description="Pierisin-like" evidence="1">
    <location>
        <begin position="127"/>
        <end position="255"/>
    </location>
</feature>
<organism evidence="2 3">
    <name type="scientific">Aquicella siphonis</name>
    <dbReference type="NCBI Taxonomy" id="254247"/>
    <lineage>
        <taxon>Bacteria</taxon>
        <taxon>Pseudomonadati</taxon>
        <taxon>Pseudomonadota</taxon>
        <taxon>Gammaproteobacteria</taxon>
        <taxon>Legionellales</taxon>
        <taxon>Coxiellaceae</taxon>
        <taxon>Aquicella</taxon>
    </lineage>
</organism>
<dbReference type="EMBL" id="LR699120">
    <property type="protein sequence ID" value="VVC77024.1"/>
    <property type="molecule type" value="Genomic_DNA"/>
</dbReference>
<evidence type="ECO:0000313" key="2">
    <source>
        <dbReference type="EMBL" id="VVC77024.1"/>
    </source>
</evidence>
<accession>A0A5E4PJ82</accession>
<reference evidence="2 3" key="1">
    <citation type="submission" date="2019-08" db="EMBL/GenBank/DDBJ databases">
        <authorList>
            <person name="Guy L."/>
        </authorList>
    </citation>
    <scope>NUCLEOTIDE SEQUENCE [LARGE SCALE GENOMIC DNA]</scope>
    <source>
        <strain evidence="2 3">SGT-108</strain>
    </source>
</reference>
<keyword evidence="3" id="KW-1185">Reference proteome</keyword>
<evidence type="ECO:0000259" key="1">
    <source>
        <dbReference type="Pfam" id="PF22596"/>
    </source>
</evidence>
<dbReference type="Pfam" id="PF22596">
    <property type="entry name" value="Scabin-like"/>
    <property type="match status" value="1"/>
</dbReference>
<dbReference type="InterPro" id="IPR054695">
    <property type="entry name" value="Pierisin-like_dom"/>
</dbReference>
<name>A0A5E4PJ82_9COXI</name>
<dbReference type="KEGG" id="asip:AQUSIP_23510"/>
<dbReference type="Gene3D" id="3.90.210.10">
    <property type="entry name" value="Heat-Labile Enterotoxin, subunit A"/>
    <property type="match status" value="1"/>
</dbReference>
<dbReference type="AlphaFoldDB" id="A0A5E4PJ82"/>
<dbReference type="OrthoDB" id="9816400at2"/>
<protein>
    <recommendedName>
        <fullName evidence="1">Pierisin-like domain-containing protein</fullName>
    </recommendedName>
</protein>
<dbReference type="RefSeq" id="WP_148340427.1">
    <property type="nucleotide sequence ID" value="NZ_LR699120.1"/>
</dbReference>
<proteinExistence type="predicted"/>
<dbReference type="SUPFAM" id="SSF56399">
    <property type="entry name" value="ADP-ribosylation"/>
    <property type="match status" value="1"/>
</dbReference>